<evidence type="ECO:0008006" key="3">
    <source>
        <dbReference type="Google" id="ProtNLM"/>
    </source>
</evidence>
<proteinExistence type="predicted"/>
<evidence type="ECO:0000313" key="2">
    <source>
        <dbReference type="Proteomes" id="UP001497525"/>
    </source>
</evidence>
<accession>A0AAV2T235</accession>
<dbReference type="AlphaFoldDB" id="A0AAV2T235"/>
<dbReference type="EMBL" id="CAXLJL010000002">
    <property type="protein sequence ID" value="CAL5129622.1"/>
    <property type="molecule type" value="Genomic_DNA"/>
</dbReference>
<dbReference type="Proteomes" id="UP001497525">
    <property type="component" value="Unassembled WGS sequence"/>
</dbReference>
<sequence length="144" mass="16333">MLSVNLKDKIPAHDRSMVIYSFPCCCSEEYVGRTTRRLSERIKEHHPAWLQTGVIKSVRSSIVDHLVQTNHQTDRNKAFQIVYSVPNRNPNGVKKQLLAIAGSIAIRLGNPSLCAQKQCVRALNLPWPKFTPSLPTQMHWDAMT</sequence>
<reference evidence="1" key="1">
    <citation type="submission" date="2024-06" db="EMBL/GenBank/DDBJ databases">
        <authorList>
            <person name="Liu X."/>
            <person name="Lenzi L."/>
            <person name="Haldenby T S."/>
            <person name="Uol C."/>
        </authorList>
    </citation>
    <scope>NUCLEOTIDE SEQUENCE</scope>
</reference>
<evidence type="ECO:0000313" key="1">
    <source>
        <dbReference type="EMBL" id="CAL5129622.1"/>
    </source>
</evidence>
<organism evidence="1 2">
    <name type="scientific">Calicophoron daubneyi</name>
    <name type="common">Rumen fluke</name>
    <name type="synonym">Paramphistomum daubneyi</name>
    <dbReference type="NCBI Taxonomy" id="300641"/>
    <lineage>
        <taxon>Eukaryota</taxon>
        <taxon>Metazoa</taxon>
        <taxon>Spiralia</taxon>
        <taxon>Lophotrochozoa</taxon>
        <taxon>Platyhelminthes</taxon>
        <taxon>Trematoda</taxon>
        <taxon>Digenea</taxon>
        <taxon>Plagiorchiida</taxon>
        <taxon>Pronocephalata</taxon>
        <taxon>Paramphistomoidea</taxon>
        <taxon>Paramphistomidae</taxon>
        <taxon>Calicophoron</taxon>
    </lineage>
</organism>
<gene>
    <name evidence="1" type="ORF">CDAUBV1_LOCUS653</name>
</gene>
<comment type="caution">
    <text evidence="1">The sequence shown here is derived from an EMBL/GenBank/DDBJ whole genome shotgun (WGS) entry which is preliminary data.</text>
</comment>
<name>A0AAV2T235_CALDB</name>
<protein>
    <recommendedName>
        <fullName evidence="3">GIY-YIG domain-containing protein</fullName>
    </recommendedName>
</protein>